<gene>
    <name evidence="2" type="ORF">DNK57_03920</name>
</gene>
<name>A0A842YKU1_METTF</name>
<dbReference type="GO" id="GO:0016020">
    <property type="term" value="C:membrane"/>
    <property type="evidence" value="ECO:0007669"/>
    <property type="project" value="InterPro"/>
</dbReference>
<dbReference type="Pfam" id="PF03412">
    <property type="entry name" value="Peptidase_C39"/>
    <property type="match status" value="1"/>
</dbReference>
<dbReference type="EMBL" id="QKOF01000005">
    <property type="protein sequence ID" value="MBE2899966.1"/>
    <property type="molecule type" value="Genomic_DNA"/>
</dbReference>
<sequence>MEVFVMSTSLDDDVIVMQSRSYSCGPAALATVLRNLGVNCTEAELAELAGTDESGTTMYGLILAATSKGLRARGVKMELNDLRKNHIVFVKYGDTCHYTVVISMDERNITLADPALGRIKIKREIFSRIFTGNVLVIEKPEINKSDIKFND</sequence>
<dbReference type="GO" id="GO:0008233">
    <property type="term" value="F:peptidase activity"/>
    <property type="evidence" value="ECO:0007669"/>
    <property type="project" value="InterPro"/>
</dbReference>
<organism evidence="2 3">
    <name type="scientific">Methanothermobacter thermautotrophicus</name>
    <name type="common">Methanobacterium thermoformicicum</name>
    <dbReference type="NCBI Taxonomy" id="145262"/>
    <lineage>
        <taxon>Archaea</taxon>
        <taxon>Methanobacteriati</taxon>
        <taxon>Methanobacteriota</taxon>
        <taxon>Methanomada group</taxon>
        <taxon>Methanobacteria</taxon>
        <taxon>Methanobacteriales</taxon>
        <taxon>Methanobacteriaceae</taxon>
        <taxon>Methanothermobacter</taxon>
    </lineage>
</organism>
<dbReference type="Proteomes" id="UP000646659">
    <property type="component" value="Unassembled WGS sequence"/>
</dbReference>
<evidence type="ECO:0000313" key="3">
    <source>
        <dbReference type="Proteomes" id="UP000646659"/>
    </source>
</evidence>
<dbReference type="PROSITE" id="PS50990">
    <property type="entry name" value="PEPTIDASE_C39"/>
    <property type="match status" value="1"/>
</dbReference>
<dbReference type="Gene3D" id="3.90.70.10">
    <property type="entry name" value="Cysteine proteinases"/>
    <property type="match status" value="1"/>
</dbReference>
<evidence type="ECO:0000259" key="1">
    <source>
        <dbReference type="PROSITE" id="PS50990"/>
    </source>
</evidence>
<dbReference type="AlphaFoldDB" id="A0A842YKU1"/>
<dbReference type="CDD" id="cd02423">
    <property type="entry name" value="Peptidase_C39G"/>
    <property type="match status" value="1"/>
</dbReference>
<protein>
    <recommendedName>
        <fullName evidence="1">Peptidase C39 domain-containing protein</fullName>
    </recommendedName>
</protein>
<reference evidence="2" key="1">
    <citation type="submission" date="2018-06" db="EMBL/GenBank/DDBJ databases">
        <title>Draft genome sequence of Methanothermobacter thermautotrophicus Strain WHS, a thermophilic, hydrogenotrophic methanogen isolated from Washburn Hot Springs in Yellowstone National Park, USA.</title>
        <authorList>
            <person name="Mckay L.J."/>
            <person name="Klingelsmith K."/>
            <person name="Inskeep W.P."/>
            <person name="Fields M.W."/>
        </authorList>
    </citation>
    <scope>NUCLEOTIDE SEQUENCE</scope>
    <source>
        <strain evidence="2">WHS</strain>
    </source>
</reference>
<dbReference type="InterPro" id="IPR005074">
    <property type="entry name" value="Peptidase_C39"/>
</dbReference>
<dbReference type="GO" id="GO:0005524">
    <property type="term" value="F:ATP binding"/>
    <property type="evidence" value="ECO:0007669"/>
    <property type="project" value="InterPro"/>
</dbReference>
<evidence type="ECO:0000313" key="2">
    <source>
        <dbReference type="EMBL" id="MBE2899966.1"/>
    </source>
</evidence>
<dbReference type="GO" id="GO:0006508">
    <property type="term" value="P:proteolysis"/>
    <property type="evidence" value="ECO:0007669"/>
    <property type="project" value="InterPro"/>
</dbReference>
<proteinExistence type="predicted"/>
<dbReference type="OrthoDB" id="80706at2157"/>
<accession>A0A842YKU1</accession>
<feature type="domain" description="Peptidase C39" evidence="1">
    <location>
        <begin position="18"/>
        <end position="137"/>
    </location>
</feature>
<comment type="caution">
    <text evidence="2">The sequence shown here is derived from an EMBL/GenBank/DDBJ whole genome shotgun (WGS) entry which is preliminary data.</text>
</comment>